<organism evidence="2">
    <name type="scientific">uncultured Mycobacteriales bacterium</name>
    <dbReference type="NCBI Taxonomy" id="581187"/>
    <lineage>
        <taxon>Bacteria</taxon>
        <taxon>Bacillati</taxon>
        <taxon>Actinomycetota</taxon>
        <taxon>Actinomycetes</taxon>
        <taxon>Mycobacteriales</taxon>
        <taxon>environmental samples</taxon>
    </lineage>
</organism>
<evidence type="ECO:0008006" key="3">
    <source>
        <dbReference type="Google" id="ProtNLM"/>
    </source>
</evidence>
<feature type="compositionally biased region" description="Basic and acidic residues" evidence="1">
    <location>
        <begin position="1"/>
        <end position="21"/>
    </location>
</feature>
<protein>
    <recommendedName>
        <fullName evidence="3">DUF2795 domain-containing protein</fullName>
    </recommendedName>
</protein>
<name>A0A6J4HE05_9ACTN</name>
<proteinExistence type="predicted"/>
<feature type="region of interest" description="Disordered" evidence="1">
    <location>
        <begin position="1"/>
        <end position="68"/>
    </location>
</feature>
<accession>A0A6J4HE05</accession>
<dbReference type="EMBL" id="CADCTP010000053">
    <property type="protein sequence ID" value="CAA9221784.1"/>
    <property type="molecule type" value="Genomic_DNA"/>
</dbReference>
<reference evidence="2" key="1">
    <citation type="submission" date="2020-02" db="EMBL/GenBank/DDBJ databases">
        <authorList>
            <person name="Meier V. D."/>
        </authorList>
    </citation>
    <scope>NUCLEOTIDE SEQUENCE</scope>
    <source>
        <strain evidence="2">AVDCRST_MAG41</strain>
    </source>
</reference>
<evidence type="ECO:0000256" key="1">
    <source>
        <dbReference type="SAM" id="MobiDB-lite"/>
    </source>
</evidence>
<sequence length="137" mass="15182">MERGSSKHSARVDDQMNHEVEGMMTAERPTRAEEWKEAEPAGEDQADPGAFGTTADRQPGTPPGMTNRDVELRSDLAAALPRSLFPADESTLLAHLVDDNAPDRLRHLVRQLPTGTQYQNIGEVSEALGLHREDHRF</sequence>
<dbReference type="Pfam" id="PF11387">
    <property type="entry name" value="DUF2795"/>
    <property type="match status" value="1"/>
</dbReference>
<dbReference type="AlphaFoldDB" id="A0A6J4HE05"/>
<evidence type="ECO:0000313" key="2">
    <source>
        <dbReference type="EMBL" id="CAA9221784.1"/>
    </source>
</evidence>
<dbReference type="InterPro" id="IPR021527">
    <property type="entry name" value="DUF2795"/>
</dbReference>
<gene>
    <name evidence="2" type="ORF">AVDCRST_MAG41-537</name>
</gene>
<feature type="compositionally biased region" description="Basic and acidic residues" evidence="1">
    <location>
        <begin position="28"/>
        <end position="39"/>
    </location>
</feature>